<proteinExistence type="predicted"/>
<reference evidence="2 3" key="1">
    <citation type="journal article" date="2020" name="BMC Genomics">
        <title>Intraspecific diversification of the crop wild relative Brassica cretica Lam. using demographic model selection.</title>
        <authorList>
            <person name="Kioukis A."/>
            <person name="Michalopoulou V.A."/>
            <person name="Briers L."/>
            <person name="Pirintsos S."/>
            <person name="Studholme D.J."/>
            <person name="Pavlidis P."/>
            <person name="Sarris P.F."/>
        </authorList>
    </citation>
    <scope>NUCLEOTIDE SEQUENCE [LARGE SCALE GENOMIC DNA]</scope>
    <source>
        <strain evidence="3">cv. PFS-1207/04</strain>
    </source>
</reference>
<feature type="non-terminal residue" evidence="2">
    <location>
        <position position="465"/>
    </location>
</feature>
<feature type="domain" description="AMP-dependent synthetase/ligase" evidence="1">
    <location>
        <begin position="30"/>
        <end position="406"/>
    </location>
</feature>
<dbReference type="EMBL" id="QGKV02001507">
    <property type="protein sequence ID" value="KAF3532307.1"/>
    <property type="molecule type" value="Genomic_DNA"/>
</dbReference>
<dbReference type="PROSITE" id="PS00455">
    <property type="entry name" value="AMP_BINDING"/>
    <property type="match status" value="1"/>
</dbReference>
<dbReference type="InterPro" id="IPR020845">
    <property type="entry name" value="AMP-binding_CS"/>
</dbReference>
<feature type="non-terminal residue" evidence="2">
    <location>
        <position position="1"/>
    </location>
</feature>
<gene>
    <name evidence="2" type="ORF">DY000_02042802</name>
</gene>
<sequence length="465" mass="51283">LYVINDAASQCGSLMEVFKAAFSEGSNASDRIAIKANGKSYSYGQLTSSALTISKLFHKEDTKNGGETRKYGGFSSLQGARVGIVAKPSAEFVAGVLGTWFSGGVAVPLALSYPEAELLYVMTNSDISVLLSTEDHSETMKTIAAKSDARFLMIPHVVNSASETVTNNHFQDASFEGEDKLLDEPALIVYTSGTTGKPKGVVHTHKSIYSQVRMLTEAWEYTAADHFLHCLPLHHVHGLFNALFAPLYARSSVEFLPKFSVSGIWRRWRESYPLNDEKTNDSITVFTGVPTMYTRLIQGYEAMDQETRESSAFAVQKLRLMMSGSSALPRPVMHQWESITGHRLLERYGMTEFVMAISNPLRGARKEGTVGKPLPGVEAKIEQDENDTDEVGEICIKSPSLFKEYWNLPQVTKESFTEDGYFKTGDAGRVDEDGHYVILGRTSADIMKVGGYKLSALEIESTLLE</sequence>
<dbReference type="CDD" id="cd05941">
    <property type="entry name" value="MCS"/>
    <property type="match status" value="1"/>
</dbReference>
<dbReference type="Pfam" id="PF00501">
    <property type="entry name" value="AMP-binding"/>
    <property type="match status" value="1"/>
</dbReference>
<name>A0ABQ7BJ04_BRACR</name>
<dbReference type="InterPro" id="IPR042099">
    <property type="entry name" value="ANL_N_sf"/>
</dbReference>
<dbReference type="SUPFAM" id="SSF56801">
    <property type="entry name" value="Acetyl-CoA synthetase-like"/>
    <property type="match status" value="1"/>
</dbReference>
<dbReference type="Gene3D" id="3.40.50.12780">
    <property type="entry name" value="N-terminal domain of ligase-like"/>
    <property type="match status" value="1"/>
</dbReference>
<evidence type="ECO:0000313" key="2">
    <source>
        <dbReference type="EMBL" id="KAF3532307.1"/>
    </source>
</evidence>
<protein>
    <recommendedName>
        <fullName evidence="1">AMP-dependent synthetase/ligase domain-containing protein</fullName>
    </recommendedName>
</protein>
<evidence type="ECO:0000313" key="3">
    <source>
        <dbReference type="Proteomes" id="UP000266723"/>
    </source>
</evidence>
<dbReference type="InterPro" id="IPR000873">
    <property type="entry name" value="AMP-dep_synth/lig_dom"/>
</dbReference>
<organism evidence="2 3">
    <name type="scientific">Brassica cretica</name>
    <name type="common">Mustard</name>
    <dbReference type="NCBI Taxonomy" id="69181"/>
    <lineage>
        <taxon>Eukaryota</taxon>
        <taxon>Viridiplantae</taxon>
        <taxon>Streptophyta</taxon>
        <taxon>Embryophyta</taxon>
        <taxon>Tracheophyta</taxon>
        <taxon>Spermatophyta</taxon>
        <taxon>Magnoliopsida</taxon>
        <taxon>eudicotyledons</taxon>
        <taxon>Gunneridae</taxon>
        <taxon>Pentapetalae</taxon>
        <taxon>rosids</taxon>
        <taxon>malvids</taxon>
        <taxon>Brassicales</taxon>
        <taxon>Brassicaceae</taxon>
        <taxon>Brassiceae</taxon>
        <taxon>Brassica</taxon>
    </lineage>
</organism>
<evidence type="ECO:0000259" key="1">
    <source>
        <dbReference type="Pfam" id="PF00501"/>
    </source>
</evidence>
<dbReference type="PANTHER" id="PTHR43201:SF29">
    <property type="entry name" value="MALONATE--COA LIGASE"/>
    <property type="match status" value="1"/>
</dbReference>
<comment type="caution">
    <text evidence="2">The sequence shown here is derived from an EMBL/GenBank/DDBJ whole genome shotgun (WGS) entry which is preliminary data.</text>
</comment>
<accession>A0ABQ7BJ04</accession>
<keyword evidence="3" id="KW-1185">Reference proteome</keyword>
<dbReference type="PANTHER" id="PTHR43201">
    <property type="entry name" value="ACYL-COA SYNTHETASE"/>
    <property type="match status" value="1"/>
</dbReference>
<dbReference type="Proteomes" id="UP000266723">
    <property type="component" value="Unassembled WGS sequence"/>
</dbReference>